<dbReference type="Proteomes" id="UP000308713">
    <property type="component" value="Unassembled WGS sequence"/>
</dbReference>
<keyword evidence="1" id="KW-1133">Transmembrane helix</keyword>
<feature type="transmembrane region" description="Helical" evidence="1">
    <location>
        <begin position="32"/>
        <end position="52"/>
    </location>
</feature>
<dbReference type="RefSeq" id="WP_139698800.1">
    <property type="nucleotide sequence ID" value="NZ_CP074074.1"/>
</dbReference>
<evidence type="ECO:0008006" key="4">
    <source>
        <dbReference type="Google" id="ProtNLM"/>
    </source>
</evidence>
<dbReference type="OrthoDB" id="1271222at2"/>
<organism evidence="2 3">
    <name type="scientific">Allotamlana fucoidanivorans</name>
    <dbReference type="NCBI Taxonomy" id="2583814"/>
    <lineage>
        <taxon>Bacteria</taxon>
        <taxon>Pseudomonadati</taxon>
        <taxon>Bacteroidota</taxon>
        <taxon>Flavobacteriia</taxon>
        <taxon>Flavobacteriales</taxon>
        <taxon>Flavobacteriaceae</taxon>
        <taxon>Allotamlana</taxon>
    </lineage>
</organism>
<dbReference type="AlphaFoldDB" id="A0A5C4SF41"/>
<keyword evidence="1" id="KW-0472">Membrane</keyword>
<protein>
    <recommendedName>
        <fullName evidence="4">Zinc ribbon domain-containing protein</fullName>
    </recommendedName>
</protein>
<evidence type="ECO:0000256" key="1">
    <source>
        <dbReference type="SAM" id="Phobius"/>
    </source>
</evidence>
<comment type="caution">
    <text evidence="2">The sequence shown here is derived from an EMBL/GenBank/DDBJ whole genome shotgun (WGS) entry which is preliminary data.</text>
</comment>
<accession>A0A5C4SF41</accession>
<keyword evidence="1" id="KW-0812">Transmembrane</keyword>
<dbReference type="EMBL" id="VDCS01000022">
    <property type="protein sequence ID" value="TNJ41322.1"/>
    <property type="molecule type" value="Genomic_DNA"/>
</dbReference>
<evidence type="ECO:0000313" key="3">
    <source>
        <dbReference type="Proteomes" id="UP000308713"/>
    </source>
</evidence>
<proteinExistence type="predicted"/>
<keyword evidence="3" id="KW-1185">Reference proteome</keyword>
<reference evidence="2 3" key="1">
    <citation type="submission" date="2019-05" db="EMBL/GenBank/DDBJ databases">
        <title>Tamlana fucoidanivorans sp. nov., isolated from the surface of algae collected from Fujian province in China.</title>
        <authorList>
            <person name="Li J."/>
        </authorList>
    </citation>
    <scope>NUCLEOTIDE SEQUENCE [LARGE SCALE GENOMIC DNA]</scope>
    <source>
        <strain evidence="2 3">CW2-9</strain>
    </source>
</reference>
<gene>
    <name evidence="2" type="ORF">FGF67_16155</name>
</gene>
<name>A0A5C4SF41_9FLAO</name>
<evidence type="ECO:0000313" key="2">
    <source>
        <dbReference type="EMBL" id="TNJ41322.1"/>
    </source>
</evidence>
<sequence length="145" mass="16075">MALINCKECKQEISSNADKCPYCGNKMKKGGFGCGTLILIGIGILIVLYIIGSNSESGGIITDEQTYSKSWRSPQGSEFRDIGRIIVANGIKVCGEYYVKQIESNEYVIACSADGTTWDYFVVYTSLDKIYRANEEMESKLNPPR</sequence>